<dbReference type="AlphaFoldDB" id="A0A381Y9D4"/>
<accession>A0A381Y9D4</accession>
<evidence type="ECO:0000313" key="1">
    <source>
        <dbReference type="EMBL" id="SVA73595.1"/>
    </source>
</evidence>
<protein>
    <submittedName>
        <fullName evidence="1">Uncharacterized protein</fullName>
    </submittedName>
</protein>
<dbReference type="EMBL" id="UINC01017681">
    <property type="protein sequence ID" value="SVA73595.1"/>
    <property type="molecule type" value="Genomic_DNA"/>
</dbReference>
<sequence length="208" mass="22514">MLRYRKFVLLRQLTPHGPILLLGIALFLFTPFGQTVPAVASPRDAGNEPVLGPCVVTALFPTAAAEYYGIRMAPTRTAPGAVGKVETTFAQSPFGVAVSVDGSYLYDVSISVEGLRGPRNVDYTVWASPPDLVPMRRLGVLSENHELSAQVGFNKFIIFLTAERPGSWDPDRAKDGNAWEGPILLQGISRSGMMHSTAGHGPFERENC</sequence>
<proteinExistence type="predicted"/>
<reference evidence="1" key="1">
    <citation type="submission" date="2018-05" db="EMBL/GenBank/DDBJ databases">
        <authorList>
            <person name="Lanie J.A."/>
            <person name="Ng W.-L."/>
            <person name="Kazmierczak K.M."/>
            <person name="Andrzejewski T.M."/>
            <person name="Davidsen T.M."/>
            <person name="Wayne K.J."/>
            <person name="Tettelin H."/>
            <person name="Glass J.I."/>
            <person name="Rusch D."/>
            <person name="Podicherti R."/>
            <person name="Tsui H.-C.T."/>
            <person name="Winkler M.E."/>
        </authorList>
    </citation>
    <scope>NUCLEOTIDE SEQUENCE</scope>
</reference>
<name>A0A381Y9D4_9ZZZZ</name>
<organism evidence="1">
    <name type="scientific">marine metagenome</name>
    <dbReference type="NCBI Taxonomy" id="408172"/>
    <lineage>
        <taxon>unclassified sequences</taxon>
        <taxon>metagenomes</taxon>
        <taxon>ecological metagenomes</taxon>
    </lineage>
</organism>
<gene>
    <name evidence="1" type="ORF">METZ01_LOCUS126449</name>
</gene>